<gene>
    <name evidence="2" type="ORF">MTR62_14020</name>
</gene>
<dbReference type="InterPro" id="IPR015943">
    <property type="entry name" value="WD40/YVTN_repeat-like_dom_sf"/>
</dbReference>
<proteinExistence type="predicted"/>
<evidence type="ECO:0000313" key="2">
    <source>
        <dbReference type="EMBL" id="MCJ2183800.1"/>
    </source>
</evidence>
<dbReference type="SUPFAM" id="SSF50969">
    <property type="entry name" value="YVTN repeat-like/Quinoprotein amine dehydrogenase"/>
    <property type="match status" value="1"/>
</dbReference>
<evidence type="ECO:0008006" key="4">
    <source>
        <dbReference type="Google" id="ProtNLM"/>
    </source>
</evidence>
<sequence length="367" mass="40639">MKSFRTGLARPLMAGALCALTLAQPAHAGSIVLGGYPDQIQFIDDASGKVTDLVKLDTGLPDNIQLSTDHKKIYVTTLTTSGIEVLDAATHKVLISFSLNTPTQRYRMKGGVPDPTGRYFYAIAQRFDKEVDMYRVNKPQYLMIDLKTHEIAKAVDLDPKDKAPVWSASMAISPDGKTLYQFGEKVLVIDAKTLKVVDRIDLAKPDTGNVQDASFDSTLSLLDDPGKYVSLFTAQNPYTNNKVFGIARFDLSKRTYTFDPIGPAPDQLHGLQVTPDGKDGYTVAVSSNLGNQRCEFWHFDLTTNHSVGTVPFECRRRFYFAMSADGQKLYIYGAGYDVAVYDAKTMKPLTDWELRNDITMAGLLHLP</sequence>
<dbReference type="InterPro" id="IPR051200">
    <property type="entry name" value="Host-pathogen_enzymatic-act"/>
</dbReference>
<evidence type="ECO:0000313" key="3">
    <source>
        <dbReference type="Proteomes" id="UP001162881"/>
    </source>
</evidence>
<feature type="chain" id="PRO_5047253682" description="YVTN family beta-propeller protein" evidence="1">
    <location>
        <begin position="29"/>
        <end position="367"/>
    </location>
</feature>
<dbReference type="PANTHER" id="PTHR47197">
    <property type="entry name" value="PROTEIN NIRF"/>
    <property type="match status" value="1"/>
</dbReference>
<organism evidence="2 3">
    <name type="scientific">Novosphingobium organovorum</name>
    <dbReference type="NCBI Taxonomy" id="2930092"/>
    <lineage>
        <taxon>Bacteria</taxon>
        <taxon>Pseudomonadati</taxon>
        <taxon>Pseudomonadota</taxon>
        <taxon>Alphaproteobacteria</taxon>
        <taxon>Sphingomonadales</taxon>
        <taxon>Sphingomonadaceae</taxon>
        <taxon>Novosphingobium</taxon>
    </lineage>
</organism>
<keyword evidence="1" id="KW-0732">Signal</keyword>
<dbReference type="Gene3D" id="2.130.10.10">
    <property type="entry name" value="YVTN repeat-like/Quinoprotein amine dehydrogenase"/>
    <property type="match status" value="1"/>
</dbReference>
<comment type="caution">
    <text evidence="2">The sequence shown here is derived from an EMBL/GenBank/DDBJ whole genome shotgun (WGS) entry which is preliminary data.</text>
</comment>
<accession>A0ABT0BFI2</accession>
<dbReference type="PANTHER" id="PTHR47197:SF3">
    <property type="entry name" value="DIHYDRO-HEME D1 DEHYDROGENASE"/>
    <property type="match status" value="1"/>
</dbReference>
<reference evidence="2" key="1">
    <citation type="submission" date="2022-03" db="EMBL/GenBank/DDBJ databases">
        <title>Identification of a novel bacterium isolated from mangrove sediments.</title>
        <authorList>
            <person name="Pan X."/>
        </authorList>
    </citation>
    <scope>NUCLEOTIDE SEQUENCE</scope>
    <source>
        <strain evidence="2">B1949</strain>
    </source>
</reference>
<protein>
    <recommendedName>
        <fullName evidence="4">YVTN family beta-propeller protein</fullName>
    </recommendedName>
</protein>
<evidence type="ECO:0000256" key="1">
    <source>
        <dbReference type="SAM" id="SignalP"/>
    </source>
</evidence>
<dbReference type="RefSeq" id="WP_244021941.1">
    <property type="nucleotide sequence ID" value="NZ_JALHLF010000061.1"/>
</dbReference>
<name>A0ABT0BFI2_9SPHN</name>
<feature type="signal peptide" evidence="1">
    <location>
        <begin position="1"/>
        <end position="28"/>
    </location>
</feature>
<keyword evidence="3" id="KW-1185">Reference proteome</keyword>
<dbReference type="InterPro" id="IPR011044">
    <property type="entry name" value="Quino_amine_DH_bsu"/>
</dbReference>
<dbReference type="Proteomes" id="UP001162881">
    <property type="component" value="Unassembled WGS sequence"/>
</dbReference>
<dbReference type="EMBL" id="JALHLF010000061">
    <property type="protein sequence ID" value="MCJ2183800.1"/>
    <property type="molecule type" value="Genomic_DNA"/>
</dbReference>